<accession>A0A1J4JX66</accession>
<dbReference type="Gene3D" id="1.25.10.10">
    <property type="entry name" value="Leucine-rich Repeat Variant"/>
    <property type="match status" value="1"/>
</dbReference>
<proteinExistence type="predicted"/>
<dbReference type="EMBL" id="MLAK01000892">
    <property type="protein sequence ID" value="OHT01869.1"/>
    <property type="molecule type" value="Genomic_DNA"/>
</dbReference>
<dbReference type="AlphaFoldDB" id="A0A1J4JX66"/>
<dbReference type="SUPFAM" id="SSF48371">
    <property type="entry name" value="ARM repeat"/>
    <property type="match status" value="1"/>
</dbReference>
<organism evidence="1 2">
    <name type="scientific">Tritrichomonas foetus</name>
    <dbReference type="NCBI Taxonomy" id="1144522"/>
    <lineage>
        <taxon>Eukaryota</taxon>
        <taxon>Metamonada</taxon>
        <taxon>Parabasalia</taxon>
        <taxon>Tritrichomonadida</taxon>
        <taxon>Tritrichomonadidae</taxon>
        <taxon>Tritrichomonas</taxon>
    </lineage>
</organism>
<keyword evidence="2" id="KW-1185">Reference proteome</keyword>
<dbReference type="Proteomes" id="UP000179807">
    <property type="component" value="Unassembled WGS sequence"/>
</dbReference>
<protein>
    <submittedName>
        <fullName evidence="1">Uncharacterized protein</fullName>
    </submittedName>
</protein>
<name>A0A1J4JX66_9EUKA</name>
<sequence length="1014" mass="117170">MKRFVLLVKLNKMELNEFQNLIEQMISNNLLEQQYQNLVESNPLQVIQNLISIIPNVPNSNTSIFAIVLLGRLISVLSGNLLQLGNSEFHSYLLQSLFSFLGSPIFSQYSLNLLSNVISRISLTYNSTFPIFPSIVNLIQSDNLFISAAALDALFLCILNGSIEYQPIADKLSTIISTAFALQPPKSEIILPTLKILYLTFDSLPKNYSTEIISFFEQFTTDTNILLKAINDLAAYLPYEKYSFFAETSRWFINYFSEILKQGNIPNQIKCCSLEILSDFREIYYNVFFENHETILTAIYFFLYYEELESHESKDTISKIATLFGGLIDFSLFCYSLFLDNILNSDIRHQIAAMKLLSYCFGGIFVHLSIELPEEYFGAILESRVMDHEHSIVRKIAFEMLGNLFKPLSKNAHTFNVQLFYPKMLECLEDSDQEVMTVKIRALYHYLEIFETYLLNEISVSIQMKLIQLVNRSTEDQLHYIFKCFNVLLKNSDAPDNIIRQYTLYILQNPQTVSSRIYCLALENLSFFQDVPEEIYLNLFPFLLSIDVSLLGSNELKSIALIFHQICNSKSHLIDTLRVPIFNFIFRISEQDIQMSSVPLSELSSTLNQNVSVDRRDNIIRCYNGSQIQLIIFSLKILRCVIRSISPDLLQPFIQQIIDILLIWTAVDFSDVLLYNALKTYYVLCCIVPNSSLPIFMERTFKFAETSTQQRRLESLYTFIHFYIYIIGTQNQLNSENYSITYNFLLQEIEKSKIRRINLNNQLNTGDCTIFPDTLSCIDRYLGKIMTPFFTSNADINYSDLIILALSETSIVNITIVNYYFLFKEKNPDIPKYIITSFLNDSSQTNYFGITDAKEAGICLYNFILNDLLPADYLVQILTLCKQKESFNTNCDLYAGIALLIFQKLGTNMIDVNIILSVLENLNSDIVINQKIRKYFQISWEIAFPYIIQHLWTDRVIICLLDIVASIEDLFTAEESQFQFMSLLSLYKGDRKKLAKRALLNPFYAVMLPNIKEM</sequence>
<gene>
    <name evidence="1" type="ORF">TRFO_31210</name>
</gene>
<reference evidence="1" key="1">
    <citation type="submission" date="2016-10" db="EMBL/GenBank/DDBJ databases">
        <authorList>
            <person name="Benchimol M."/>
            <person name="Almeida L.G."/>
            <person name="Vasconcelos A.T."/>
            <person name="Perreira-Neves A."/>
            <person name="Rosa I.A."/>
            <person name="Tasca T."/>
            <person name="Bogo M.R."/>
            <person name="de Souza W."/>
        </authorList>
    </citation>
    <scope>NUCLEOTIDE SEQUENCE [LARGE SCALE GENOMIC DNA]</scope>
    <source>
        <strain evidence="1">K</strain>
    </source>
</reference>
<evidence type="ECO:0000313" key="1">
    <source>
        <dbReference type="EMBL" id="OHT01869.1"/>
    </source>
</evidence>
<dbReference type="VEuPathDB" id="TrichDB:TRFO_31210"/>
<dbReference type="InterPro" id="IPR011989">
    <property type="entry name" value="ARM-like"/>
</dbReference>
<dbReference type="RefSeq" id="XP_068355005.1">
    <property type="nucleotide sequence ID" value="XM_068507798.1"/>
</dbReference>
<dbReference type="GeneID" id="94842502"/>
<dbReference type="InterPro" id="IPR016024">
    <property type="entry name" value="ARM-type_fold"/>
</dbReference>
<comment type="caution">
    <text evidence="1">The sequence shown here is derived from an EMBL/GenBank/DDBJ whole genome shotgun (WGS) entry which is preliminary data.</text>
</comment>
<evidence type="ECO:0000313" key="2">
    <source>
        <dbReference type="Proteomes" id="UP000179807"/>
    </source>
</evidence>